<evidence type="ECO:0000256" key="1">
    <source>
        <dbReference type="SAM" id="MobiDB-lite"/>
    </source>
</evidence>
<evidence type="ECO:0000313" key="3">
    <source>
        <dbReference type="Proteomes" id="UP000822476"/>
    </source>
</evidence>
<evidence type="ECO:0000313" key="2">
    <source>
        <dbReference type="EMBL" id="KAF7234328.1"/>
    </source>
</evidence>
<keyword evidence="3" id="KW-1185">Reference proteome</keyword>
<dbReference type="Proteomes" id="UP000822476">
    <property type="component" value="Unassembled WGS sequence"/>
</dbReference>
<protein>
    <submittedName>
        <fullName evidence="2">Uncharacterized protein</fullName>
    </submittedName>
</protein>
<accession>A0A8S9YGV2</accession>
<dbReference type="EMBL" id="JTDE01010338">
    <property type="protein sequence ID" value="KAF7234328.1"/>
    <property type="molecule type" value="Genomic_DNA"/>
</dbReference>
<dbReference type="AlphaFoldDB" id="A0A8S9YGV2"/>
<proteinExistence type="predicted"/>
<gene>
    <name evidence="2" type="ORF">EG68_12087</name>
</gene>
<sequence length="345" mass="38804">MPARKRTARGPQLNSSESCRLPHPQCSHQVTDFSEGVIIPTIIPSNSAPISVSPAVFRSRPVLPPAYNGSSTALDIDDDKTERLPTFSCNRLTNQFESGMIRLSNCCTATCNRVCCCRLRRVYSRHANSSDDSCSPLLSVPPTDRGSSVDVCAGNDTLETTVEQTELDRLNTEVVEWHEDATNGRGRSWKVPAITQTANRFPPDDDFESWEFAVTIYLANVPERSMEPYILSFLSEEAARMFRTTGVRPIAPASVIWEALRQLFEKLELPAVYGERFFNRHQRPGESVDSFLRGLQELALKTFKQLTPVECERNICERFCMGLRNRGLRNKFILRPAENLSVALI</sequence>
<dbReference type="OrthoDB" id="263481at2759"/>
<reference evidence="2" key="1">
    <citation type="submission" date="2019-07" db="EMBL/GenBank/DDBJ databases">
        <title>Annotation for the trematode Paragonimus miyazaki's.</title>
        <authorList>
            <person name="Choi Y.-J."/>
        </authorList>
    </citation>
    <scope>NUCLEOTIDE SEQUENCE</scope>
    <source>
        <strain evidence="2">Japan</strain>
    </source>
</reference>
<comment type="caution">
    <text evidence="2">The sequence shown here is derived from an EMBL/GenBank/DDBJ whole genome shotgun (WGS) entry which is preliminary data.</text>
</comment>
<organism evidence="2 3">
    <name type="scientific">Paragonimus skrjabini miyazakii</name>
    <dbReference type="NCBI Taxonomy" id="59628"/>
    <lineage>
        <taxon>Eukaryota</taxon>
        <taxon>Metazoa</taxon>
        <taxon>Spiralia</taxon>
        <taxon>Lophotrochozoa</taxon>
        <taxon>Platyhelminthes</taxon>
        <taxon>Trematoda</taxon>
        <taxon>Digenea</taxon>
        <taxon>Plagiorchiida</taxon>
        <taxon>Troglotremata</taxon>
        <taxon>Troglotrematidae</taxon>
        <taxon>Paragonimus</taxon>
    </lineage>
</organism>
<name>A0A8S9YGV2_9TREM</name>
<feature type="region of interest" description="Disordered" evidence="1">
    <location>
        <begin position="1"/>
        <end position="21"/>
    </location>
</feature>